<keyword evidence="1" id="KW-0732">Signal</keyword>
<dbReference type="OrthoDB" id="7375569at2"/>
<feature type="domain" description="DUF2846" evidence="2">
    <location>
        <begin position="44"/>
        <end position="120"/>
    </location>
</feature>
<name>A0A1W1XZ34_9NEIS</name>
<evidence type="ECO:0000259" key="2">
    <source>
        <dbReference type="Pfam" id="PF11008"/>
    </source>
</evidence>
<reference evidence="3 4" key="1">
    <citation type="submission" date="2017-04" db="EMBL/GenBank/DDBJ databases">
        <authorList>
            <person name="Afonso C.L."/>
            <person name="Miller P.J."/>
            <person name="Scott M.A."/>
            <person name="Spackman E."/>
            <person name="Goraichik I."/>
            <person name="Dimitrov K.M."/>
            <person name="Suarez D.L."/>
            <person name="Swayne D.E."/>
        </authorList>
    </citation>
    <scope>NUCLEOTIDE SEQUENCE [LARGE SCALE GENOMIC DNA]</scope>
    <source>
        <strain evidence="3 4">DSM 23236</strain>
    </source>
</reference>
<dbReference type="Proteomes" id="UP000192761">
    <property type="component" value="Unassembled WGS sequence"/>
</dbReference>
<dbReference type="InterPro" id="IPR016596">
    <property type="entry name" value="UCP012335"/>
</dbReference>
<proteinExistence type="predicted"/>
<organism evidence="3 4">
    <name type="scientific">Andreprevotia lacus DSM 23236</name>
    <dbReference type="NCBI Taxonomy" id="1121001"/>
    <lineage>
        <taxon>Bacteria</taxon>
        <taxon>Pseudomonadati</taxon>
        <taxon>Pseudomonadota</taxon>
        <taxon>Betaproteobacteria</taxon>
        <taxon>Neisseriales</taxon>
        <taxon>Chitinibacteraceae</taxon>
        <taxon>Andreprevotia</taxon>
    </lineage>
</organism>
<evidence type="ECO:0000313" key="4">
    <source>
        <dbReference type="Proteomes" id="UP000192761"/>
    </source>
</evidence>
<evidence type="ECO:0000313" key="3">
    <source>
        <dbReference type="EMBL" id="SMC29229.1"/>
    </source>
</evidence>
<dbReference type="PIRSF" id="PIRSF012335">
    <property type="entry name" value="UCP012335"/>
    <property type="match status" value="1"/>
</dbReference>
<keyword evidence="4" id="KW-1185">Reference proteome</keyword>
<feature type="signal peptide" evidence="1">
    <location>
        <begin position="1"/>
        <end position="27"/>
    </location>
</feature>
<feature type="chain" id="PRO_5012958322" description="DUF2846 domain-containing protein" evidence="1">
    <location>
        <begin position="28"/>
        <end position="159"/>
    </location>
</feature>
<sequence>MKNIKWLSALAAACAIALFSGCASVPAAKESADKAAKEFKVQPGKANIYVYRNETFGAAVTMPVALDGKLAGKTASKTYFAFEVEPGQHEILSETEDTSKLQLNVEAGANYYVWQEVKMGVLSARSKLQTVDAQTGQKGVQECKLIDSPLPQATGIASK</sequence>
<evidence type="ECO:0000256" key="1">
    <source>
        <dbReference type="SAM" id="SignalP"/>
    </source>
</evidence>
<dbReference type="Pfam" id="PF11008">
    <property type="entry name" value="DUF2846"/>
    <property type="match status" value="1"/>
</dbReference>
<dbReference type="InterPro" id="IPR022548">
    <property type="entry name" value="DUF2846"/>
</dbReference>
<dbReference type="AlphaFoldDB" id="A0A1W1XZ34"/>
<dbReference type="PROSITE" id="PS51257">
    <property type="entry name" value="PROKAR_LIPOPROTEIN"/>
    <property type="match status" value="1"/>
</dbReference>
<dbReference type="RefSeq" id="WP_084092640.1">
    <property type="nucleotide sequence ID" value="NZ_FWXD01000031.1"/>
</dbReference>
<accession>A0A1W1XZ34</accession>
<gene>
    <name evidence="3" type="ORF">SAMN02745857_03702</name>
</gene>
<dbReference type="STRING" id="1121001.SAMN02745857_03702"/>
<protein>
    <recommendedName>
        <fullName evidence="2">DUF2846 domain-containing protein</fullName>
    </recommendedName>
</protein>
<dbReference type="EMBL" id="FWXD01000031">
    <property type="protein sequence ID" value="SMC29229.1"/>
    <property type="molecule type" value="Genomic_DNA"/>
</dbReference>